<evidence type="ECO:0000256" key="3">
    <source>
        <dbReference type="ARBA" id="ARBA00022946"/>
    </source>
</evidence>
<name>A4RVA0_OSTLU</name>
<evidence type="ECO:0000256" key="7">
    <source>
        <dbReference type="ARBA" id="ARBA00035140"/>
    </source>
</evidence>
<dbReference type="PANTHER" id="PTHR12810:SF0">
    <property type="entry name" value="SMALL RIBOSOMAL SUBUNIT PROTEIN MS29"/>
    <property type="match status" value="1"/>
</dbReference>
<dbReference type="RefSeq" id="XP_001417103.1">
    <property type="nucleotide sequence ID" value="XM_001417066.1"/>
</dbReference>
<dbReference type="HOGENOM" id="CLU_045465_0_0_1"/>
<organism evidence="9 10">
    <name type="scientific">Ostreococcus lucimarinus (strain CCE9901)</name>
    <dbReference type="NCBI Taxonomy" id="436017"/>
    <lineage>
        <taxon>Eukaryota</taxon>
        <taxon>Viridiplantae</taxon>
        <taxon>Chlorophyta</taxon>
        <taxon>Mamiellophyceae</taxon>
        <taxon>Mamiellales</taxon>
        <taxon>Bathycoccaceae</taxon>
        <taxon>Ostreococcus</taxon>
    </lineage>
</organism>
<keyword evidence="4" id="KW-0689">Ribosomal protein</keyword>
<dbReference type="Proteomes" id="UP000001568">
    <property type="component" value="Chromosome 3"/>
</dbReference>
<dbReference type="EMBL" id="CP000583">
    <property type="protein sequence ID" value="ABO95396.1"/>
    <property type="molecule type" value="Genomic_DNA"/>
</dbReference>
<evidence type="ECO:0000256" key="1">
    <source>
        <dbReference type="ARBA" id="ARBA00004173"/>
    </source>
</evidence>
<gene>
    <name evidence="9" type="ORF">OSTLU_24326</name>
</gene>
<dbReference type="InterPro" id="IPR019368">
    <property type="entry name" value="Ribosomal_mS29"/>
</dbReference>
<feature type="region of interest" description="Disordered" evidence="8">
    <location>
        <begin position="163"/>
        <end position="182"/>
    </location>
</feature>
<evidence type="ECO:0000256" key="6">
    <source>
        <dbReference type="ARBA" id="ARBA00023274"/>
    </source>
</evidence>
<accession>A4RVA0</accession>
<evidence type="ECO:0000256" key="4">
    <source>
        <dbReference type="ARBA" id="ARBA00022980"/>
    </source>
</evidence>
<proteinExistence type="inferred from homology"/>
<comment type="subcellular location">
    <subcellularLocation>
        <location evidence="1">Mitochondrion</location>
    </subcellularLocation>
</comment>
<sequence>MLRASSRCRGVFIASSSSSSARASSITDASTRVDALSSPASSTNAIGFVRARGVRSASDTAGASASVASSGARAIALGRGARAIAPGRDVASAARGFASAAANAGNVYDIDDDAVATLLPEISSVKALTAAFTFANQTKGAAERGDGKRGAKTAARRLMARASDDALQEATTSHRRVDVRGSRGSGKSVALARLVMRARADGWVVAYVPDGLELTRLSYFSKSTKEGCDGLWETPDCAMRLLQHIANAANESVLKSVKVKGVTLKDENAPKKSRGKKSKDAADAPEADAKPKASAEMNLFDYAKAGSTDPEIAVDCALVVLNELRALAKNGDGKVMFVVDQYNALFGPSDMHEVTGPRSRKNIPAKSLRLARAVIETVDSACDEDARHVAVTAASHSVGVSKSNTEQSLPDELGSSTVVTVETPRFNTDEIATILREYKAAGIVKAVVDEQTVAAMKALTNGNPREIQSIASTLLR</sequence>
<dbReference type="Gramene" id="ABO95396">
    <property type="protein sequence ID" value="ABO95396"/>
    <property type="gene ID" value="OSTLU_24326"/>
</dbReference>
<feature type="compositionally biased region" description="Basic and acidic residues" evidence="8">
    <location>
        <begin position="278"/>
        <end position="292"/>
    </location>
</feature>
<dbReference type="OrthoDB" id="274828at2759"/>
<reference evidence="9 10" key="1">
    <citation type="journal article" date="2007" name="Proc. Natl. Acad. Sci. U.S.A.">
        <title>The tiny eukaryote Ostreococcus provides genomic insights into the paradox of plankton speciation.</title>
        <authorList>
            <person name="Palenik B."/>
            <person name="Grimwood J."/>
            <person name="Aerts A."/>
            <person name="Rouze P."/>
            <person name="Salamov A."/>
            <person name="Putnam N."/>
            <person name="Dupont C."/>
            <person name="Jorgensen R."/>
            <person name="Derelle E."/>
            <person name="Rombauts S."/>
            <person name="Zhou K."/>
            <person name="Otillar R."/>
            <person name="Merchant S.S."/>
            <person name="Podell S."/>
            <person name="Gaasterland T."/>
            <person name="Napoli C."/>
            <person name="Gendler K."/>
            <person name="Manuell A."/>
            <person name="Tai V."/>
            <person name="Vallon O."/>
            <person name="Piganeau G."/>
            <person name="Jancek S."/>
            <person name="Heijde M."/>
            <person name="Jabbari K."/>
            <person name="Bowler C."/>
            <person name="Lohr M."/>
            <person name="Robbens S."/>
            <person name="Werner G."/>
            <person name="Dubchak I."/>
            <person name="Pazour G.J."/>
            <person name="Ren Q."/>
            <person name="Paulsen I."/>
            <person name="Delwiche C."/>
            <person name="Schmutz J."/>
            <person name="Rokhsar D."/>
            <person name="Van de Peer Y."/>
            <person name="Moreau H."/>
            <person name="Grigoriev I.V."/>
        </authorList>
    </citation>
    <scope>NUCLEOTIDE SEQUENCE [LARGE SCALE GENOMIC DNA]</scope>
    <source>
        <strain evidence="9 10">CCE9901</strain>
    </source>
</reference>
<dbReference type="PANTHER" id="PTHR12810">
    <property type="entry name" value="MITOCHONDRIAL 28S RIBOSOMAL PROTEIN S29"/>
    <property type="match status" value="1"/>
</dbReference>
<dbReference type="OMA" id="ETPDCAM"/>
<evidence type="ECO:0000313" key="10">
    <source>
        <dbReference type="Proteomes" id="UP000001568"/>
    </source>
</evidence>
<keyword evidence="5" id="KW-0496">Mitochondrion</keyword>
<evidence type="ECO:0000256" key="2">
    <source>
        <dbReference type="ARBA" id="ARBA00009863"/>
    </source>
</evidence>
<dbReference type="AlphaFoldDB" id="A4RVA0"/>
<feature type="region of interest" description="Disordered" evidence="8">
    <location>
        <begin position="265"/>
        <end position="292"/>
    </location>
</feature>
<evidence type="ECO:0000256" key="5">
    <source>
        <dbReference type="ARBA" id="ARBA00023128"/>
    </source>
</evidence>
<dbReference type="GeneID" id="5001079"/>
<protein>
    <recommendedName>
        <fullName evidence="7">Small ribosomal subunit protein mS29</fullName>
    </recommendedName>
</protein>
<keyword evidence="6" id="KW-0687">Ribonucleoprotein</keyword>
<evidence type="ECO:0000313" key="9">
    <source>
        <dbReference type="EMBL" id="ABO95396.1"/>
    </source>
</evidence>
<dbReference type="Pfam" id="PF10236">
    <property type="entry name" value="DAP3"/>
    <property type="match status" value="1"/>
</dbReference>
<dbReference type="KEGG" id="olu:OSTLU_24326"/>
<dbReference type="STRING" id="436017.A4RVA0"/>
<comment type="similarity">
    <text evidence="2">Belongs to the mitochondrion-specific ribosomal protein mS29 family.</text>
</comment>
<dbReference type="GO" id="GO:0005763">
    <property type="term" value="C:mitochondrial small ribosomal subunit"/>
    <property type="evidence" value="ECO:0007669"/>
    <property type="project" value="TreeGrafter"/>
</dbReference>
<evidence type="ECO:0000256" key="8">
    <source>
        <dbReference type="SAM" id="MobiDB-lite"/>
    </source>
</evidence>
<keyword evidence="10" id="KW-1185">Reference proteome</keyword>
<dbReference type="GO" id="GO:0003735">
    <property type="term" value="F:structural constituent of ribosome"/>
    <property type="evidence" value="ECO:0007669"/>
    <property type="project" value="TreeGrafter"/>
</dbReference>
<dbReference type="eggNOG" id="KOG3928">
    <property type="taxonomic scope" value="Eukaryota"/>
</dbReference>
<keyword evidence="3" id="KW-0809">Transit peptide</keyword>